<dbReference type="GO" id="GO:0022857">
    <property type="term" value="F:transmembrane transporter activity"/>
    <property type="evidence" value="ECO:0007669"/>
    <property type="project" value="InterPro"/>
</dbReference>
<reference evidence="6" key="1">
    <citation type="submission" date="2018-05" db="EMBL/GenBank/DDBJ databases">
        <authorList>
            <person name="Lanie J.A."/>
            <person name="Ng W.-L."/>
            <person name="Kazmierczak K.M."/>
            <person name="Andrzejewski T.M."/>
            <person name="Davidsen T.M."/>
            <person name="Wayne K.J."/>
            <person name="Tettelin H."/>
            <person name="Glass J.I."/>
            <person name="Rusch D."/>
            <person name="Podicherti R."/>
            <person name="Tsui H.-C.T."/>
            <person name="Winkler M.E."/>
        </authorList>
    </citation>
    <scope>NUCLEOTIDE SEQUENCE</scope>
</reference>
<sequence>PLIDILFTLIIFFLATATFQEQEREKRIQLPKLAGQSLSSAPRPLIINVTKQGSYIVHTKTIDLARLKVILKNNLEKKPDQKVIIRGDANALHGKSTAALAACAEAGYASASIAWDTKPTQ</sequence>
<dbReference type="AlphaFoldDB" id="A0A383A7S9"/>
<dbReference type="PANTHER" id="PTHR30558">
    <property type="entry name" value="EXBD MEMBRANE COMPONENT OF PMF-DRIVEN MACROMOLECULE IMPORT SYSTEM"/>
    <property type="match status" value="1"/>
</dbReference>
<proteinExistence type="predicted"/>
<comment type="subcellular location">
    <subcellularLocation>
        <location evidence="1">Cell membrane</location>
        <topology evidence="1">Single-pass membrane protein</topology>
    </subcellularLocation>
</comment>
<evidence type="ECO:0008006" key="7">
    <source>
        <dbReference type="Google" id="ProtNLM"/>
    </source>
</evidence>
<accession>A0A383A7S9</accession>
<keyword evidence="3" id="KW-0812">Transmembrane</keyword>
<evidence type="ECO:0000256" key="1">
    <source>
        <dbReference type="ARBA" id="ARBA00004162"/>
    </source>
</evidence>
<evidence type="ECO:0000256" key="2">
    <source>
        <dbReference type="ARBA" id="ARBA00022475"/>
    </source>
</evidence>
<name>A0A383A7S9_9ZZZZ</name>
<dbReference type="EMBL" id="UINC01189809">
    <property type="protein sequence ID" value="SVE03663.1"/>
    <property type="molecule type" value="Genomic_DNA"/>
</dbReference>
<keyword evidence="2" id="KW-1003">Cell membrane</keyword>
<evidence type="ECO:0000256" key="4">
    <source>
        <dbReference type="ARBA" id="ARBA00022989"/>
    </source>
</evidence>
<dbReference type="Gene3D" id="3.30.420.270">
    <property type="match status" value="1"/>
</dbReference>
<keyword evidence="4" id="KW-1133">Transmembrane helix</keyword>
<feature type="non-terminal residue" evidence="6">
    <location>
        <position position="1"/>
    </location>
</feature>
<organism evidence="6">
    <name type="scientific">marine metagenome</name>
    <dbReference type="NCBI Taxonomy" id="408172"/>
    <lineage>
        <taxon>unclassified sequences</taxon>
        <taxon>metagenomes</taxon>
        <taxon>ecological metagenomes</taxon>
    </lineage>
</organism>
<protein>
    <recommendedName>
        <fullName evidence="7">Biopolymer transporter ExbD</fullName>
    </recommendedName>
</protein>
<evidence type="ECO:0000313" key="6">
    <source>
        <dbReference type="EMBL" id="SVE03663.1"/>
    </source>
</evidence>
<dbReference type="GO" id="GO:0005886">
    <property type="term" value="C:plasma membrane"/>
    <property type="evidence" value="ECO:0007669"/>
    <property type="project" value="UniProtKB-SubCell"/>
</dbReference>
<evidence type="ECO:0000256" key="5">
    <source>
        <dbReference type="ARBA" id="ARBA00023136"/>
    </source>
</evidence>
<keyword evidence="5" id="KW-0472">Membrane</keyword>
<dbReference type="InterPro" id="IPR003400">
    <property type="entry name" value="ExbD"/>
</dbReference>
<evidence type="ECO:0000256" key="3">
    <source>
        <dbReference type="ARBA" id="ARBA00022692"/>
    </source>
</evidence>
<dbReference type="Pfam" id="PF02472">
    <property type="entry name" value="ExbD"/>
    <property type="match status" value="1"/>
</dbReference>
<gene>
    <name evidence="6" type="ORF">METZ01_LOCUS456517</name>
</gene>
<dbReference type="PANTHER" id="PTHR30558:SF3">
    <property type="entry name" value="BIOPOLYMER TRANSPORT PROTEIN EXBD-RELATED"/>
    <property type="match status" value="1"/>
</dbReference>